<gene>
    <name evidence="1" type="ORF">ACFFLH_13150</name>
</gene>
<proteinExistence type="predicted"/>
<sequence length="69" mass="8042">MSTARTLSPCVRNCCLDEQDICLGCGRSLDEIVHWSQMSEEEHRAVLQRCQQRQRDRRQRFPGLPPQAD</sequence>
<protein>
    <submittedName>
        <fullName evidence="1">DUF1289 domain-containing protein</fullName>
    </submittedName>
</protein>
<comment type="caution">
    <text evidence="1">The sequence shown here is derived from an EMBL/GenBank/DDBJ whole genome shotgun (WGS) entry which is preliminary data.</text>
</comment>
<evidence type="ECO:0000313" key="1">
    <source>
        <dbReference type="EMBL" id="MFB9887361.1"/>
    </source>
</evidence>
<organism evidence="1 2">
    <name type="scientific">Balneatrix alpica</name>
    <dbReference type="NCBI Taxonomy" id="75684"/>
    <lineage>
        <taxon>Bacteria</taxon>
        <taxon>Pseudomonadati</taxon>
        <taxon>Pseudomonadota</taxon>
        <taxon>Gammaproteobacteria</taxon>
        <taxon>Oceanospirillales</taxon>
        <taxon>Balneatrichaceae</taxon>
        <taxon>Balneatrix</taxon>
    </lineage>
</organism>
<name>A0ABV5ZDJ9_9GAMM</name>
<keyword evidence="2" id="KW-1185">Reference proteome</keyword>
<dbReference type="EMBL" id="JBHLZN010000004">
    <property type="protein sequence ID" value="MFB9887361.1"/>
    <property type="molecule type" value="Genomic_DNA"/>
</dbReference>
<dbReference type="PANTHER" id="PTHR35175:SF2">
    <property type="entry name" value="DUF1289 DOMAIN-CONTAINING PROTEIN"/>
    <property type="match status" value="1"/>
</dbReference>
<dbReference type="Pfam" id="PF06945">
    <property type="entry name" value="DUF1289"/>
    <property type="match status" value="1"/>
</dbReference>
<accession>A0ABV5ZDJ9</accession>
<dbReference type="Proteomes" id="UP001589628">
    <property type="component" value="Unassembled WGS sequence"/>
</dbReference>
<dbReference type="RefSeq" id="WP_027314075.1">
    <property type="nucleotide sequence ID" value="NZ_JAUESS010000006.1"/>
</dbReference>
<dbReference type="InterPro" id="IPR010710">
    <property type="entry name" value="DUF1289"/>
</dbReference>
<reference evidence="1 2" key="1">
    <citation type="submission" date="2024-09" db="EMBL/GenBank/DDBJ databases">
        <authorList>
            <person name="Sun Q."/>
            <person name="Mori K."/>
        </authorList>
    </citation>
    <scope>NUCLEOTIDE SEQUENCE [LARGE SCALE GENOMIC DNA]</scope>
    <source>
        <strain evidence="1 2">ATCC 51285</strain>
    </source>
</reference>
<evidence type="ECO:0000313" key="2">
    <source>
        <dbReference type="Proteomes" id="UP001589628"/>
    </source>
</evidence>
<dbReference type="PANTHER" id="PTHR35175">
    <property type="entry name" value="DUF1289 DOMAIN-CONTAINING PROTEIN"/>
    <property type="match status" value="1"/>
</dbReference>